<sequence>MMIKNIVAFLLFVLCSTYGIAQNPEFNFVENKYLDYYKLQPETIYTQVNKSKYSNSEELWFKTYIYNTQTQKPYLTTSNVHASVYDADGILIEKKMFYAENGITHGNFNLKDNYFPGIYFLKVTTNWMKNFNEPHYSLHQFEIIGSDSNSENPTESEQKYDFQLLPEGGHLLQNTNNSIGFKGTDINGDPLIITSGKVRDSKGNTISTFKSNDFGIGKFSMLVSENETYTVEATLENGSNINQNMQKADVTGLSLSVNTLNQNTLFVSVKTNKRTLPYLLEKPHYLLIHRDGLLKKIDIKFEANTFEYTIAIPKTDLYSGMNILTVFNEKNQPVLERLVFHKTENLIHDVSFLGKKVGYDSTQIRLVSNKKNTLKKYMSVSVLPASTEAYNNSNTITSAFLLQPYIKGSVDNPQAYFKDNERKTNYNLDLLLLTQGWSRYEWNNIFHVPQIAKYNFEAGFQIQGKINETNADEYKEIVLFSANNELMISTEVKDSYFSFEHLSLMDSSVVSLSAKNKRGKLVTPRVYYNVYPTFENDSLDTKNIIKKPVSIILNSDSFIYDDTITQLDTIMFKIKKESRQEKFMINGGVNNRSVDLKNVYNFSTRILDVIRSNGFDVIESGQSTIKLLSRRSSNLQGRLSPNVYLDGIIVSDQLELIQYLTVAEVEKLFVAKTGYGIDGAGGTINIFTKDGGRSKSNPKGKFSSNAIKIGYSMPKSYYAPMYNTTKRDAFSKMGVLNWIPNVTPNQNGEFVFNIPNYFYNEIDLYIEGMCEDGSLISKVETIKLK</sequence>
<proteinExistence type="predicted"/>
<evidence type="ECO:0000313" key="2">
    <source>
        <dbReference type="EMBL" id="MFC5194732.1"/>
    </source>
</evidence>
<dbReference type="RefSeq" id="WP_376859041.1">
    <property type="nucleotide sequence ID" value="NZ_JBHSLA010000001.1"/>
</dbReference>
<feature type="signal peptide" evidence="1">
    <location>
        <begin position="1"/>
        <end position="21"/>
    </location>
</feature>
<comment type="caution">
    <text evidence="2">The sequence shown here is derived from an EMBL/GenBank/DDBJ whole genome shotgun (WGS) entry which is preliminary data.</text>
</comment>
<gene>
    <name evidence="2" type="ORF">ACFPH8_05270</name>
</gene>
<evidence type="ECO:0000313" key="3">
    <source>
        <dbReference type="Proteomes" id="UP001596162"/>
    </source>
</evidence>
<organism evidence="2 3">
    <name type="scientific">Bizionia hallyeonensis</name>
    <dbReference type="NCBI Taxonomy" id="1123757"/>
    <lineage>
        <taxon>Bacteria</taxon>
        <taxon>Pseudomonadati</taxon>
        <taxon>Bacteroidota</taxon>
        <taxon>Flavobacteriia</taxon>
        <taxon>Flavobacteriales</taxon>
        <taxon>Flavobacteriaceae</taxon>
        <taxon>Bizionia</taxon>
    </lineage>
</organism>
<evidence type="ECO:0008006" key="4">
    <source>
        <dbReference type="Google" id="ProtNLM"/>
    </source>
</evidence>
<protein>
    <recommendedName>
        <fullName evidence="4">TonB-dependent Receptor Plug Domain</fullName>
    </recommendedName>
</protein>
<name>A0ABW0C3H6_9FLAO</name>
<keyword evidence="1" id="KW-0732">Signal</keyword>
<dbReference type="Proteomes" id="UP001596162">
    <property type="component" value="Unassembled WGS sequence"/>
</dbReference>
<evidence type="ECO:0000256" key="1">
    <source>
        <dbReference type="SAM" id="SignalP"/>
    </source>
</evidence>
<dbReference type="EMBL" id="JBHSLA010000001">
    <property type="protein sequence ID" value="MFC5194732.1"/>
    <property type="molecule type" value="Genomic_DNA"/>
</dbReference>
<reference evidence="3" key="1">
    <citation type="journal article" date="2019" name="Int. J. Syst. Evol. Microbiol.">
        <title>The Global Catalogue of Microorganisms (GCM) 10K type strain sequencing project: providing services to taxonomists for standard genome sequencing and annotation.</title>
        <authorList>
            <consortium name="The Broad Institute Genomics Platform"/>
            <consortium name="The Broad Institute Genome Sequencing Center for Infectious Disease"/>
            <person name="Wu L."/>
            <person name="Ma J."/>
        </authorList>
    </citation>
    <scope>NUCLEOTIDE SEQUENCE [LARGE SCALE GENOMIC DNA]</scope>
    <source>
        <strain evidence="3">JCM 17978</strain>
    </source>
</reference>
<keyword evidence="3" id="KW-1185">Reference proteome</keyword>
<feature type="chain" id="PRO_5045653222" description="TonB-dependent Receptor Plug Domain" evidence="1">
    <location>
        <begin position="22"/>
        <end position="785"/>
    </location>
</feature>
<accession>A0ABW0C3H6</accession>
<dbReference type="Gene3D" id="2.60.40.1930">
    <property type="match status" value="1"/>
</dbReference>